<proteinExistence type="predicted"/>
<dbReference type="EMBL" id="HF935561">
    <property type="protein sequence ID" value="CCX31270.1"/>
    <property type="molecule type" value="Genomic_DNA"/>
</dbReference>
<dbReference type="AlphaFoldDB" id="U4LPM6"/>
<evidence type="ECO:0000313" key="2">
    <source>
        <dbReference type="EMBL" id="CCX31270.1"/>
    </source>
</evidence>
<dbReference type="Proteomes" id="UP000018144">
    <property type="component" value="Unassembled WGS sequence"/>
</dbReference>
<feature type="region of interest" description="Disordered" evidence="1">
    <location>
        <begin position="78"/>
        <end position="106"/>
    </location>
</feature>
<reference evidence="2 3" key="1">
    <citation type="journal article" date="2013" name="PLoS Genet.">
        <title>The genome and development-dependent transcriptomes of Pyronema confluens: a window into fungal evolution.</title>
        <authorList>
            <person name="Traeger S."/>
            <person name="Altegoer F."/>
            <person name="Freitag M."/>
            <person name="Gabaldon T."/>
            <person name="Kempken F."/>
            <person name="Kumar A."/>
            <person name="Marcet-Houben M."/>
            <person name="Poggeler S."/>
            <person name="Stajich J.E."/>
            <person name="Nowrousian M."/>
        </authorList>
    </citation>
    <scope>NUCLEOTIDE SEQUENCE [LARGE SCALE GENOMIC DNA]</scope>
    <source>
        <strain evidence="3">CBS 100304</strain>
        <tissue evidence="2">Vegetative mycelium</tissue>
    </source>
</reference>
<protein>
    <submittedName>
        <fullName evidence="2">Uncharacterized protein</fullName>
    </submittedName>
</protein>
<name>U4LPM6_PYROM</name>
<evidence type="ECO:0000313" key="3">
    <source>
        <dbReference type="Proteomes" id="UP000018144"/>
    </source>
</evidence>
<accession>U4LPM6</accession>
<organism evidence="2 3">
    <name type="scientific">Pyronema omphalodes (strain CBS 100304)</name>
    <name type="common">Pyronema confluens</name>
    <dbReference type="NCBI Taxonomy" id="1076935"/>
    <lineage>
        <taxon>Eukaryota</taxon>
        <taxon>Fungi</taxon>
        <taxon>Dikarya</taxon>
        <taxon>Ascomycota</taxon>
        <taxon>Pezizomycotina</taxon>
        <taxon>Pezizomycetes</taxon>
        <taxon>Pezizales</taxon>
        <taxon>Pyronemataceae</taxon>
        <taxon>Pyronema</taxon>
    </lineage>
</organism>
<sequence length="231" mass="26004">MELIATMDLMGKMHSSTTRMIERPVILMIHLMIQMRDPNLNLNLKLRNQQFPSKASSNASSCLFERITFPAATLAATEGSGLERSGSERSGRKMSSSPAPTGRTPPTNIVSPLFSFSLPQHSVSLAPVNFPLLRKSTAVLLLPPPALPPMLLKLLSPLPTQLLPPHVTFCRFWIHEYHTRLERTSSGRRNPYSRYRWLLVLKRKRDDEVEEVQQNHTTRGMVDTRAALTPA</sequence>
<gene>
    <name evidence="2" type="ORF">PCON_10401</name>
</gene>
<keyword evidence="3" id="KW-1185">Reference proteome</keyword>
<evidence type="ECO:0000256" key="1">
    <source>
        <dbReference type="SAM" id="MobiDB-lite"/>
    </source>
</evidence>